<gene>
    <name evidence="1" type="ORF">WN944_026178</name>
</gene>
<dbReference type="EMBL" id="JBCGBO010000024">
    <property type="protein sequence ID" value="KAK9183029.1"/>
    <property type="molecule type" value="Genomic_DNA"/>
</dbReference>
<reference evidence="1 2" key="1">
    <citation type="submission" date="2024-05" db="EMBL/GenBank/DDBJ databases">
        <title>Haplotype-resolved chromosome-level genome assembly of Huyou (Citrus changshanensis).</title>
        <authorList>
            <person name="Miao C."/>
            <person name="Chen W."/>
            <person name="Wu Y."/>
            <person name="Wang L."/>
            <person name="Zhao S."/>
            <person name="Grierson D."/>
            <person name="Xu C."/>
            <person name="Chen K."/>
        </authorList>
    </citation>
    <scope>NUCLEOTIDE SEQUENCE [LARGE SCALE GENOMIC DNA]</scope>
    <source>
        <strain evidence="1">01-14</strain>
        <tissue evidence="1">Leaf</tissue>
    </source>
</reference>
<sequence length="114" mass="13381">MRLAETKHELREHGNLKRSTRQFRVSRVLIAAKRESSVNKKKKPITQSCPQCHLVHRLQKFKLDSLRGLGTYTVPDPDPGNGALKEWRKKRRFTTEDRDPVSLPQRNVQILWQI</sequence>
<protein>
    <submittedName>
        <fullName evidence="1">Uncharacterized protein</fullName>
    </submittedName>
</protein>
<keyword evidence="2" id="KW-1185">Reference proteome</keyword>
<dbReference type="AlphaFoldDB" id="A0AAP0LRX2"/>
<evidence type="ECO:0000313" key="2">
    <source>
        <dbReference type="Proteomes" id="UP001428341"/>
    </source>
</evidence>
<name>A0AAP0LRX2_9ROSI</name>
<evidence type="ECO:0000313" key="1">
    <source>
        <dbReference type="EMBL" id="KAK9183029.1"/>
    </source>
</evidence>
<accession>A0AAP0LRX2</accession>
<comment type="caution">
    <text evidence="1">The sequence shown here is derived from an EMBL/GenBank/DDBJ whole genome shotgun (WGS) entry which is preliminary data.</text>
</comment>
<proteinExistence type="predicted"/>
<organism evidence="1 2">
    <name type="scientific">Citrus x changshan-huyou</name>
    <dbReference type="NCBI Taxonomy" id="2935761"/>
    <lineage>
        <taxon>Eukaryota</taxon>
        <taxon>Viridiplantae</taxon>
        <taxon>Streptophyta</taxon>
        <taxon>Embryophyta</taxon>
        <taxon>Tracheophyta</taxon>
        <taxon>Spermatophyta</taxon>
        <taxon>Magnoliopsida</taxon>
        <taxon>eudicotyledons</taxon>
        <taxon>Gunneridae</taxon>
        <taxon>Pentapetalae</taxon>
        <taxon>rosids</taxon>
        <taxon>malvids</taxon>
        <taxon>Sapindales</taxon>
        <taxon>Rutaceae</taxon>
        <taxon>Aurantioideae</taxon>
        <taxon>Citrus</taxon>
    </lineage>
</organism>
<dbReference type="Proteomes" id="UP001428341">
    <property type="component" value="Unassembled WGS sequence"/>
</dbReference>